<feature type="transmembrane region" description="Helical" evidence="1">
    <location>
        <begin position="58"/>
        <end position="83"/>
    </location>
</feature>
<protein>
    <submittedName>
        <fullName evidence="2">Uncharacterized protein</fullName>
    </submittedName>
</protein>
<evidence type="ECO:0000313" key="2">
    <source>
        <dbReference type="EMBL" id="HIZ75312.1"/>
    </source>
</evidence>
<name>A0A9D2GAP8_9FIRM</name>
<evidence type="ECO:0000313" key="3">
    <source>
        <dbReference type="Proteomes" id="UP000824116"/>
    </source>
</evidence>
<evidence type="ECO:0000256" key="1">
    <source>
        <dbReference type="SAM" id="Phobius"/>
    </source>
</evidence>
<keyword evidence="1" id="KW-1133">Transmembrane helix</keyword>
<dbReference type="AlphaFoldDB" id="A0A9D2GAP8"/>
<keyword evidence="1" id="KW-0472">Membrane</keyword>
<keyword evidence="1" id="KW-0812">Transmembrane</keyword>
<dbReference type="EMBL" id="DXAY01000203">
    <property type="protein sequence ID" value="HIZ75312.1"/>
    <property type="molecule type" value="Genomic_DNA"/>
</dbReference>
<reference evidence="2" key="2">
    <citation type="submission" date="2021-04" db="EMBL/GenBank/DDBJ databases">
        <authorList>
            <person name="Gilroy R."/>
        </authorList>
    </citation>
    <scope>NUCLEOTIDE SEQUENCE</scope>
    <source>
        <strain evidence="2">CHK196-3914</strain>
    </source>
</reference>
<reference evidence="2" key="1">
    <citation type="journal article" date="2021" name="PeerJ">
        <title>Extensive microbial diversity within the chicken gut microbiome revealed by metagenomics and culture.</title>
        <authorList>
            <person name="Gilroy R."/>
            <person name="Ravi A."/>
            <person name="Getino M."/>
            <person name="Pursley I."/>
            <person name="Horton D.L."/>
            <person name="Alikhan N.F."/>
            <person name="Baker D."/>
            <person name="Gharbi K."/>
            <person name="Hall N."/>
            <person name="Watson M."/>
            <person name="Adriaenssens E.M."/>
            <person name="Foster-Nyarko E."/>
            <person name="Jarju S."/>
            <person name="Secka A."/>
            <person name="Antonio M."/>
            <person name="Oren A."/>
            <person name="Chaudhuri R.R."/>
            <person name="La Ragione R."/>
            <person name="Hildebrand F."/>
            <person name="Pallen M.J."/>
        </authorList>
    </citation>
    <scope>NUCLEOTIDE SEQUENCE</scope>
    <source>
        <strain evidence="2">CHK196-3914</strain>
    </source>
</reference>
<organism evidence="2 3">
    <name type="scientific">Candidatus Mediterraneibacter stercoravium</name>
    <dbReference type="NCBI Taxonomy" id="2838685"/>
    <lineage>
        <taxon>Bacteria</taxon>
        <taxon>Bacillati</taxon>
        <taxon>Bacillota</taxon>
        <taxon>Clostridia</taxon>
        <taxon>Lachnospirales</taxon>
        <taxon>Lachnospiraceae</taxon>
        <taxon>Mediterraneibacter</taxon>
    </lineage>
</organism>
<accession>A0A9D2GAP8</accession>
<proteinExistence type="predicted"/>
<comment type="caution">
    <text evidence="2">The sequence shown here is derived from an EMBL/GenBank/DDBJ whole genome shotgun (WGS) entry which is preliminary data.</text>
</comment>
<gene>
    <name evidence="2" type="ORF">H9723_08765</name>
</gene>
<dbReference type="Proteomes" id="UP000824116">
    <property type="component" value="Unassembled WGS sequence"/>
</dbReference>
<feature type="transmembrane region" description="Helical" evidence="1">
    <location>
        <begin position="90"/>
        <end position="112"/>
    </location>
</feature>
<sequence length="165" mass="18092">MGILQGDRDVCVIPAGEGEAFCDVTVRKQRAAQSSDTAVSLIGSYMQGTADRIVDGQLYYILALLKTAGILTAATVIPAVLLIMVKERRLTGAAVLFAGVFILAVLAVQIPVGSDYLPTYWSDFDFFGELQEEKTEQIESLKAHQEFWHEEGFLGVKAVDWTEVF</sequence>